<organism evidence="1 2">
    <name type="scientific">Deinococcus reticulitermitis</name>
    <dbReference type="NCBI Taxonomy" id="856736"/>
    <lineage>
        <taxon>Bacteria</taxon>
        <taxon>Thermotogati</taxon>
        <taxon>Deinococcota</taxon>
        <taxon>Deinococci</taxon>
        <taxon>Deinococcales</taxon>
        <taxon>Deinococcaceae</taxon>
        <taxon>Deinococcus</taxon>
    </lineage>
</organism>
<evidence type="ECO:0000313" key="1">
    <source>
        <dbReference type="EMBL" id="SEJ12244.1"/>
    </source>
</evidence>
<dbReference type="EMBL" id="FNZA01000004">
    <property type="protein sequence ID" value="SEJ12244.1"/>
    <property type="molecule type" value="Genomic_DNA"/>
</dbReference>
<evidence type="ECO:0000313" key="2">
    <source>
        <dbReference type="Proteomes" id="UP000199223"/>
    </source>
</evidence>
<dbReference type="Proteomes" id="UP000199223">
    <property type="component" value="Unassembled WGS sequence"/>
</dbReference>
<gene>
    <name evidence="1" type="ORF">SAMN04488058_10464</name>
</gene>
<name>A0A1H6WAM0_9DEIO</name>
<keyword evidence="2" id="KW-1185">Reference proteome</keyword>
<dbReference type="STRING" id="856736.SAMN04488058_10464"/>
<dbReference type="AlphaFoldDB" id="A0A1H6WAM0"/>
<proteinExistence type="predicted"/>
<accession>A0A1H6WAM0</accession>
<reference evidence="2" key="1">
    <citation type="submission" date="2016-10" db="EMBL/GenBank/DDBJ databases">
        <authorList>
            <person name="Varghese N."/>
            <person name="Submissions S."/>
        </authorList>
    </citation>
    <scope>NUCLEOTIDE SEQUENCE [LARGE SCALE GENOMIC DNA]</scope>
    <source>
        <strain evidence="2">CGMCC 1.10218</strain>
    </source>
</reference>
<sequence length="67" mass="7701">MIAWLDLLIGDDPHPRRFDSAATLRAYVLKMERLSEEAADELVTRGFVGPPRARREYRVRPLPVPGR</sequence>
<dbReference type="RefSeq" id="WP_092263840.1">
    <property type="nucleotide sequence ID" value="NZ_FNZA01000004.1"/>
</dbReference>
<protein>
    <submittedName>
        <fullName evidence="1">Uncharacterized protein</fullName>
    </submittedName>
</protein>
<dbReference type="OrthoDB" id="71938at2"/>